<organism evidence="1 2">
    <name type="scientific">Bursaphelenchus okinawaensis</name>
    <dbReference type="NCBI Taxonomy" id="465554"/>
    <lineage>
        <taxon>Eukaryota</taxon>
        <taxon>Metazoa</taxon>
        <taxon>Ecdysozoa</taxon>
        <taxon>Nematoda</taxon>
        <taxon>Chromadorea</taxon>
        <taxon>Rhabditida</taxon>
        <taxon>Tylenchina</taxon>
        <taxon>Tylenchomorpha</taxon>
        <taxon>Aphelenchoidea</taxon>
        <taxon>Aphelenchoididae</taxon>
        <taxon>Bursaphelenchus</taxon>
    </lineage>
</organism>
<dbReference type="GO" id="GO:0006313">
    <property type="term" value="P:DNA transposition"/>
    <property type="evidence" value="ECO:0007669"/>
    <property type="project" value="InterPro"/>
</dbReference>
<accession>A0A811JVU2</accession>
<evidence type="ECO:0000313" key="2">
    <source>
        <dbReference type="Proteomes" id="UP000614601"/>
    </source>
</evidence>
<evidence type="ECO:0008006" key="3">
    <source>
        <dbReference type="Google" id="ProtNLM"/>
    </source>
</evidence>
<dbReference type="GO" id="GO:0004803">
    <property type="term" value="F:transposase activity"/>
    <property type="evidence" value="ECO:0007669"/>
    <property type="project" value="InterPro"/>
</dbReference>
<dbReference type="Proteomes" id="UP000614601">
    <property type="component" value="Unassembled WGS sequence"/>
</dbReference>
<comment type="caution">
    <text evidence="1">The sequence shown here is derived from an EMBL/GenBank/DDBJ whole genome shotgun (WGS) entry which is preliminary data.</text>
</comment>
<dbReference type="InterPro" id="IPR002514">
    <property type="entry name" value="Transposase_8"/>
</dbReference>
<evidence type="ECO:0000313" key="1">
    <source>
        <dbReference type="EMBL" id="CAD5207379.1"/>
    </source>
</evidence>
<proteinExistence type="predicted"/>
<sequence>MNRVYRPYNRPQTRNLSKKFYDQGLSTQECHQKLLELQGQARAPSYASVSRWFRMFRAERSADLERGKFVKPPDVGRVIHQLLEGKKSVSELSNEHGVHPTTIGRWKKNYLRARPSAYLLDNVSDGEQIEGEEYCIRTELRENWRETSEDLDENSTEPKLRDLFEKEPTVPLKRPGNYLVRASEAIKNRPILPKSLTGALRTKNWLRPENRRTIVVVAKKPPTSLPHYGHDAPTEREFLDESSTSLAYERPSSSGTSRTSFEPHNRMFRIVKKKHDSSKTMFDAMDDVDTIASSNEVLKKLVKADSPDDHVIVTEVVNEKELDLSQIFQ</sequence>
<protein>
    <recommendedName>
        <fullName evidence="3">Mos1 transposase HTH domain-containing protein</fullName>
    </recommendedName>
</protein>
<keyword evidence="2" id="KW-1185">Reference proteome</keyword>
<dbReference type="SUPFAM" id="SSF48295">
    <property type="entry name" value="TrpR-like"/>
    <property type="match status" value="1"/>
</dbReference>
<dbReference type="GO" id="GO:0043565">
    <property type="term" value="F:sequence-specific DNA binding"/>
    <property type="evidence" value="ECO:0007669"/>
    <property type="project" value="InterPro"/>
</dbReference>
<dbReference type="EMBL" id="CAJFCW020000001">
    <property type="protein sequence ID" value="CAG9085401.1"/>
    <property type="molecule type" value="Genomic_DNA"/>
</dbReference>
<reference evidence="1" key="1">
    <citation type="submission" date="2020-09" db="EMBL/GenBank/DDBJ databases">
        <authorList>
            <person name="Kikuchi T."/>
        </authorList>
    </citation>
    <scope>NUCLEOTIDE SEQUENCE</scope>
    <source>
        <strain evidence="1">SH1</strain>
    </source>
</reference>
<name>A0A811JVU2_9BILA</name>
<dbReference type="Proteomes" id="UP000783686">
    <property type="component" value="Unassembled WGS sequence"/>
</dbReference>
<gene>
    <name evidence="1" type="ORF">BOKJ2_LOCUS2063</name>
</gene>
<dbReference type="OrthoDB" id="10017160at2759"/>
<dbReference type="Pfam" id="PF01527">
    <property type="entry name" value="HTH_Tnp_1"/>
    <property type="match status" value="1"/>
</dbReference>
<dbReference type="EMBL" id="CAJFDH010000001">
    <property type="protein sequence ID" value="CAD5207379.1"/>
    <property type="molecule type" value="Genomic_DNA"/>
</dbReference>
<dbReference type="AlphaFoldDB" id="A0A811JVU2"/>
<dbReference type="InterPro" id="IPR010921">
    <property type="entry name" value="Trp_repressor/repl_initiator"/>
</dbReference>